<gene>
    <name evidence="1" type="ORF">COU11_04735</name>
</gene>
<accession>A0A2H0ULQ1</accession>
<evidence type="ECO:0000313" key="1">
    <source>
        <dbReference type="EMBL" id="PIR86616.1"/>
    </source>
</evidence>
<name>A0A2H0ULQ1_9BACT</name>
<dbReference type="EMBL" id="PFBD01000031">
    <property type="protein sequence ID" value="PIR86616.1"/>
    <property type="molecule type" value="Genomic_DNA"/>
</dbReference>
<dbReference type="AlphaFoldDB" id="A0A2H0ULQ1"/>
<organism evidence="1 2">
    <name type="scientific">Candidatus Harrisonbacteria bacterium CG10_big_fil_rev_8_21_14_0_10_49_15</name>
    <dbReference type="NCBI Taxonomy" id="1974587"/>
    <lineage>
        <taxon>Bacteria</taxon>
        <taxon>Candidatus Harrisoniibacteriota</taxon>
    </lineage>
</organism>
<reference evidence="2" key="1">
    <citation type="submission" date="2017-09" db="EMBL/GenBank/DDBJ databases">
        <title>Depth-based differentiation of microbial function through sediment-hosted aquifers and enrichment of novel symbionts in the deep terrestrial subsurface.</title>
        <authorList>
            <person name="Probst A.J."/>
            <person name="Ladd B."/>
            <person name="Jarett J.K."/>
            <person name="Geller-Mcgrath D.E."/>
            <person name="Sieber C.M.K."/>
            <person name="Emerson J.B."/>
            <person name="Anantharaman K."/>
            <person name="Thomas B.C."/>
            <person name="Malmstrom R."/>
            <person name="Stieglmeier M."/>
            <person name="Klingl A."/>
            <person name="Woyke T."/>
            <person name="Ryan C.M."/>
            <person name="Banfield J.F."/>
        </authorList>
    </citation>
    <scope>NUCLEOTIDE SEQUENCE [LARGE SCALE GENOMIC DNA]</scope>
</reference>
<dbReference type="Proteomes" id="UP000229526">
    <property type="component" value="Unassembled WGS sequence"/>
</dbReference>
<evidence type="ECO:0000313" key="2">
    <source>
        <dbReference type="Proteomes" id="UP000229526"/>
    </source>
</evidence>
<sequence length="145" mass="16043">MIHPQHGTVLYLVNGVFFHSAEEIGLTADYIPDHPALVDPKTLYPFMYSGFIGRDETCVLDGVLTGALLDEFGISELVDVTLNVESGTLEFTKVYVGRPEPIYYRVQRGGFGMWVGSYTIEGTRSGFTRCMLSPVSPVFFQPPPS</sequence>
<protein>
    <submittedName>
        <fullName evidence="1">Uncharacterized protein</fullName>
    </submittedName>
</protein>
<comment type="caution">
    <text evidence="1">The sequence shown here is derived from an EMBL/GenBank/DDBJ whole genome shotgun (WGS) entry which is preliminary data.</text>
</comment>
<proteinExistence type="predicted"/>